<dbReference type="AlphaFoldDB" id="A0A9P8QU02"/>
<comment type="caution">
    <text evidence="2">The sequence shown here is derived from an EMBL/GenBank/DDBJ whole genome shotgun (WGS) entry which is preliminary data.</text>
</comment>
<evidence type="ECO:0000313" key="3">
    <source>
        <dbReference type="Proteomes" id="UP000827724"/>
    </source>
</evidence>
<gene>
    <name evidence="2" type="ORF">Trco_001958</name>
</gene>
<keyword evidence="3" id="KW-1185">Reference proteome</keyword>
<dbReference type="EMBL" id="JAIWOZ010000002">
    <property type="protein sequence ID" value="KAH6608612.1"/>
    <property type="molecule type" value="Genomic_DNA"/>
</dbReference>
<dbReference type="Proteomes" id="UP000827724">
    <property type="component" value="Unassembled WGS sequence"/>
</dbReference>
<feature type="region of interest" description="Disordered" evidence="1">
    <location>
        <begin position="1"/>
        <end position="21"/>
    </location>
</feature>
<sequence length="209" mass="23294">MPVAPAPGMSTPTIQTPQNEFFPPDMEDTDGSPMAKARDQNMIWRSYPAEVPMNLGGQLSTYADPATASAAWADSNFGPGNEMGWNSNMPPPPRSMSFSGEILGSQRQPQYYLVPQQNQIYDNQQQHFTHIYGGVPVDESDEVMDQAIDPAIMGTAVPSVAPMAWQQQQQQQQQQLMARHQQHQMPDTRVGIVYREWGEYGEGDGTHHM</sequence>
<feature type="compositionally biased region" description="Polar residues" evidence="1">
    <location>
        <begin position="10"/>
        <end position="19"/>
    </location>
</feature>
<dbReference type="OrthoDB" id="4150019at2759"/>
<protein>
    <submittedName>
        <fullName evidence="2">Zn2Cys6 transcriptional regulator</fullName>
    </submittedName>
</protein>
<evidence type="ECO:0000256" key="1">
    <source>
        <dbReference type="SAM" id="MobiDB-lite"/>
    </source>
</evidence>
<proteinExistence type="predicted"/>
<organism evidence="2 3">
    <name type="scientific">Trichoderma cornu-damae</name>
    <dbReference type="NCBI Taxonomy" id="654480"/>
    <lineage>
        <taxon>Eukaryota</taxon>
        <taxon>Fungi</taxon>
        <taxon>Dikarya</taxon>
        <taxon>Ascomycota</taxon>
        <taxon>Pezizomycotina</taxon>
        <taxon>Sordariomycetes</taxon>
        <taxon>Hypocreomycetidae</taxon>
        <taxon>Hypocreales</taxon>
        <taxon>Hypocreaceae</taxon>
        <taxon>Trichoderma</taxon>
    </lineage>
</organism>
<reference evidence="2" key="1">
    <citation type="submission" date="2021-08" db="EMBL/GenBank/DDBJ databases">
        <title>Chromosome-Level Trichoderma cornu-damae using Hi-C Data.</title>
        <authorList>
            <person name="Kim C.S."/>
        </authorList>
    </citation>
    <scope>NUCLEOTIDE SEQUENCE</scope>
    <source>
        <strain evidence="2">KA19-0412C</strain>
    </source>
</reference>
<evidence type="ECO:0000313" key="2">
    <source>
        <dbReference type="EMBL" id="KAH6608612.1"/>
    </source>
</evidence>
<accession>A0A9P8QU02</accession>
<name>A0A9P8QU02_9HYPO</name>